<evidence type="ECO:0000313" key="3">
    <source>
        <dbReference type="Proteomes" id="UP000561326"/>
    </source>
</evidence>
<reference evidence="2 3" key="1">
    <citation type="submission" date="2020-04" db="EMBL/GenBank/DDBJ databases">
        <authorList>
            <person name="Hitch T.C.A."/>
            <person name="Wylensek D."/>
            <person name="Clavel T."/>
        </authorList>
    </citation>
    <scope>NUCLEOTIDE SEQUENCE [LARGE SCALE GENOMIC DNA]</scope>
    <source>
        <strain evidence="2 3">WB01_D5_05</strain>
    </source>
</reference>
<sequence length="151" mass="17066">MKQMSTYTIKRVQNETEKKRALGVRRCVFIEEQNVPENIEIDVHDNEHTATIHVLALDEQGEAVGAGRLREYEPGIGKIERVAVLSSCRSHGLGRLLMEKLEAEAVENGYRTVKLNAQLQAQPFYERLGYKPEGNTFMDAGIEHIAMIKTV</sequence>
<comment type="caution">
    <text evidence="2">The sequence shown here is derived from an EMBL/GenBank/DDBJ whole genome shotgun (WGS) entry which is preliminary data.</text>
</comment>
<dbReference type="PANTHER" id="PTHR13355:SF11">
    <property type="entry name" value="GLUCOSAMINE 6-PHOSPHATE N-ACETYLTRANSFERASE"/>
    <property type="match status" value="1"/>
</dbReference>
<gene>
    <name evidence="2" type="ORF">HF838_02170</name>
</gene>
<dbReference type="Pfam" id="PF13673">
    <property type="entry name" value="Acetyltransf_10"/>
    <property type="match status" value="1"/>
</dbReference>
<dbReference type="PANTHER" id="PTHR13355">
    <property type="entry name" value="GLUCOSAMINE 6-PHOSPHATE N-ACETYLTRANSFERASE"/>
    <property type="match status" value="1"/>
</dbReference>
<dbReference type="SUPFAM" id="SSF55729">
    <property type="entry name" value="Acyl-CoA N-acyltransferases (Nat)"/>
    <property type="match status" value="1"/>
</dbReference>
<dbReference type="Gene3D" id="3.40.630.30">
    <property type="match status" value="1"/>
</dbReference>
<organism evidence="2 3">
    <name type="scientific">Aneurinibacillus aneurinilyticus</name>
    <name type="common">Bacillus aneurinolyticus</name>
    <dbReference type="NCBI Taxonomy" id="1391"/>
    <lineage>
        <taxon>Bacteria</taxon>
        <taxon>Bacillati</taxon>
        <taxon>Bacillota</taxon>
        <taxon>Bacilli</taxon>
        <taxon>Bacillales</taxon>
        <taxon>Paenibacillaceae</taxon>
        <taxon>Aneurinibacillus group</taxon>
        <taxon>Aneurinibacillus</taxon>
    </lineage>
</organism>
<dbReference type="InterPro" id="IPR000182">
    <property type="entry name" value="GNAT_dom"/>
</dbReference>
<dbReference type="CDD" id="cd04301">
    <property type="entry name" value="NAT_SF"/>
    <property type="match status" value="1"/>
</dbReference>
<name>A0A848CMK1_ANEAE</name>
<dbReference type="PROSITE" id="PS51186">
    <property type="entry name" value="GNAT"/>
    <property type="match status" value="1"/>
</dbReference>
<protein>
    <submittedName>
        <fullName evidence="2">GNAT family N-acetyltransferase</fullName>
    </submittedName>
</protein>
<proteinExistence type="predicted"/>
<evidence type="ECO:0000313" key="2">
    <source>
        <dbReference type="EMBL" id="NME97055.1"/>
    </source>
</evidence>
<evidence type="ECO:0000259" key="1">
    <source>
        <dbReference type="PROSITE" id="PS51186"/>
    </source>
</evidence>
<feature type="domain" description="N-acetyltransferase" evidence="1">
    <location>
        <begin position="7"/>
        <end position="151"/>
    </location>
</feature>
<dbReference type="AlphaFoldDB" id="A0A848CMK1"/>
<dbReference type="InterPro" id="IPR039143">
    <property type="entry name" value="GNPNAT1-like"/>
</dbReference>
<accession>A0A848CMK1</accession>
<dbReference type="EMBL" id="JABAGO010000002">
    <property type="protein sequence ID" value="NME97055.1"/>
    <property type="molecule type" value="Genomic_DNA"/>
</dbReference>
<keyword evidence="2" id="KW-0808">Transferase</keyword>
<dbReference type="Proteomes" id="UP000561326">
    <property type="component" value="Unassembled WGS sequence"/>
</dbReference>
<dbReference type="GO" id="GO:0004343">
    <property type="term" value="F:glucosamine 6-phosphate N-acetyltransferase activity"/>
    <property type="evidence" value="ECO:0007669"/>
    <property type="project" value="TreeGrafter"/>
</dbReference>
<dbReference type="InterPro" id="IPR016181">
    <property type="entry name" value="Acyl_CoA_acyltransferase"/>
</dbReference>